<feature type="compositionally biased region" description="Low complexity" evidence="9">
    <location>
        <begin position="459"/>
        <end position="468"/>
    </location>
</feature>
<feature type="region of interest" description="Disordered" evidence="9">
    <location>
        <begin position="422"/>
        <end position="473"/>
    </location>
</feature>
<evidence type="ECO:0000256" key="7">
    <source>
        <dbReference type="PROSITE-ProRule" id="PRU10141"/>
    </source>
</evidence>
<evidence type="ECO:0000313" key="11">
    <source>
        <dbReference type="EMBL" id="KAJ5070890.1"/>
    </source>
</evidence>
<evidence type="ECO:0000259" key="10">
    <source>
        <dbReference type="PROSITE" id="PS50011"/>
    </source>
</evidence>
<dbReference type="InterPro" id="IPR047916">
    <property type="entry name" value="TTBK_Asator-like_STKc"/>
</dbReference>
<evidence type="ECO:0000256" key="8">
    <source>
        <dbReference type="RuleBase" id="RU000304"/>
    </source>
</evidence>
<proteinExistence type="inferred from homology"/>
<dbReference type="CDD" id="cd14017">
    <property type="entry name" value="STKc_TTBK"/>
    <property type="match status" value="1"/>
</dbReference>
<dbReference type="PANTHER" id="PTHR11909">
    <property type="entry name" value="CASEIN KINASE-RELATED"/>
    <property type="match status" value="1"/>
</dbReference>
<dbReference type="InterPro" id="IPR050235">
    <property type="entry name" value="CK1_Ser-Thr_kinase"/>
</dbReference>
<dbReference type="PROSITE" id="PS00107">
    <property type="entry name" value="PROTEIN_KINASE_ATP"/>
    <property type="match status" value="1"/>
</dbReference>
<accession>A0A9Q0LFG0</accession>
<evidence type="ECO:0000256" key="5">
    <source>
        <dbReference type="ARBA" id="ARBA00022777"/>
    </source>
</evidence>
<dbReference type="InterPro" id="IPR011009">
    <property type="entry name" value="Kinase-like_dom_sf"/>
</dbReference>
<evidence type="ECO:0000256" key="3">
    <source>
        <dbReference type="ARBA" id="ARBA00022679"/>
    </source>
</evidence>
<sequence length="497" mass="58183">MIGKVLRARWAIDQKLGQGAFGEIYSAQDLDTDTKVAIKVEKKAPKRETLKIEVSVMKRFQKSSYSADFISCGRFDDYYYVVMDLLGPNLAELKRKTQKGRFSLATTMKLGIEMISSIEDIHEIGYIHRDIKSSNFLIRKHPVPENKKFLVLIDFGLARKFVDNENNPRPSRGNVGFRGTARYASIDSHEGNDLGRKDDLWSLFYVLIEFAQGELPWRTLKEKEEIKEMKKRYDTPNFCQNLPKEFVKFYEHLKGLKFEDKPDYEYLRNLFRTAISRLKLDQSGNSDFEMPESIHKIYRKEEGHQSPSPKNGPSNDSAPANLIFTSLAKSYSIVFEPDQEFDNGDQNPFFQLKGRQTTKSMLITSDIFNSPKPIRENPPKEIYLPRTRSINLFPKFKRQTIEIEMNDLTPKFRNENKNQFKFEKENEKEKENQNQKEKENENQNQNEKENENENEKENQNQNQNENQNPNIKYYTDLPKIVEPNSQLKNSKHCCSIM</sequence>
<feature type="domain" description="Protein kinase" evidence="10">
    <location>
        <begin position="10"/>
        <end position="275"/>
    </location>
</feature>
<keyword evidence="2 8" id="KW-0723">Serine/threonine-protein kinase</keyword>
<gene>
    <name evidence="11" type="ORF">M0811_01871</name>
</gene>
<evidence type="ECO:0000256" key="9">
    <source>
        <dbReference type="SAM" id="MobiDB-lite"/>
    </source>
</evidence>
<dbReference type="GO" id="GO:0005524">
    <property type="term" value="F:ATP binding"/>
    <property type="evidence" value="ECO:0007669"/>
    <property type="project" value="UniProtKB-UniRule"/>
</dbReference>
<dbReference type="InterPro" id="IPR000719">
    <property type="entry name" value="Prot_kinase_dom"/>
</dbReference>
<dbReference type="OrthoDB" id="5979581at2759"/>
<organism evidence="11 12">
    <name type="scientific">Anaeramoeba ignava</name>
    <name type="common">Anaerobic marine amoeba</name>
    <dbReference type="NCBI Taxonomy" id="1746090"/>
    <lineage>
        <taxon>Eukaryota</taxon>
        <taxon>Metamonada</taxon>
        <taxon>Anaeramoebidae</taxon>
        <taxon>Anaeramoeba</taxon>
    </lineage>
</organism>
<dbReference type="AlphaFoldDB" id="A0A9Q0LFG0"/>
<evidence type="ECO:0000256" key="6">
    <source>
        <dbReference type="ARBA" id="ARBA00022840"/>
    </source>
</evidence>
<comment type="similarity">
    <text evidence="8">Belongs to the protein kinase superfamily.</text>
</comment>
<keyword evidence="12" id="KW-1185">Reference proteome</keyword>
<keyword evidence="3" id="KW-0808">Transferase</keyword>
<keyword evidence="6 7" id="KW-0067">ATP-binding</keyword>
<feature type="compositionally biased region" description="Basic and acidic residues" evidence="9">
    <location>
        <begin position="422"/>
        <end position="458"/>
    </location>
</feature>
<reference evidence="11" key="1">
    <citation type="submission" date="2022-10" db="EMBL/GenBank/DDBJ databases">
        <title>Novel sulphate-reducing endosymbionts in the free-living metamonad Anaeramoeba.</title>
        <authorList>
            <person name="Jerlstrom-Hultqvist J."/>
            <person name="Cepicka I."/>
            <person name="Gallot-Lavallee L."/>
            <person name="Salas-Leiva D."/>
            <person name="Curtis B.A."/>
            <person name="Zahonova K."/>
            <person name="Pipaliya S."/>
            <person name="Dacks J."/>
            <person name="Roger A.J."/>
        </authorList>
    </citation>
    <scope>NUCLEOTIDE SEQUENCE</scope>
    <source>
        <strain evidence="11">BMAN</strain>
    </source>
</reference>
<feature type="binding site" evidence="7">
    <location>
        <position position="39"/>
    </location>
    <ligand>
        <name>ATP</name>
        <dbReference type="ChEBI" id="CHEBI:30616"/>
    </ligand>
</feature>
<keyword evidence="4 7" id="KW-0547">Nucleotide-binding</keyword>
<dbReference type="Gene3D" id="1.10.510.10">
    <property type="entry name" value="Transferase(Phosphotransferase) domain 1"/>
    <property type="match status" value="1"/>
</dbReference>
<dbReference type="PROSITE" id="PS50011">
    <property type="entry name" value="PROTEIN_KINASE_DOM"/>
    <property type="match status" value="1"/>
</dbReference>
<dbReference type="EC" id="2.7.11.1" evidence="1"/>
<keyword evidence="5 11" id="KW-0418">Kinase</keyword>
<protein>
    <recommendedName>
        <fullName evidence="1">non-specific serine/threonine protein kinase</fullName>
        <ecNumber evidence="1">2.7.11.1</ecNumber>
    </recommendedName>
</protein>
<dbReference type="EMBL" id="JAPDFW010000092">
    <property type="protein sequence ID" value="KAJ5070890.1"/>
    <property type="molecule type" value="Genomic_DNA"/>
</dbReference>
<evidence type="ECO:0000256" key="1">
    <source>
        <dbReference type="ARBA" id="ARBA00012513"/>
    </source>
</evidence>
<dbReference type="PROSITE" id="PS00108">
    <property type="entry name" value="PROTEIN_KINASE_ST"/>
    <property type="match status" value="1"/>
</dbReference>
<dbReference type="Pfam" id="PF00069">
    <property type="entry name" value="Pkinase"/>
    <property type="match status" value="1"/>
</dbReference>
<evidence type="ECO:0000313" key="12">
    <source>
        <dbReference type="Proteomes" id="UP001149090"/>
    </source>
</evidence>
<evidence type="ECO:0000256" key="4">
    <source>
        <dbReference type="ARBA" id="ARBA00022741"/>
    </source>
</evidence>
<dbReference type="GO" id="GO:0004674">
    <property type="term" value="F:protein serine/threonine kinase activity"/>
    <property type="evidence" value="ECO:0007669"/>
    <property type="project" value="UniProtKB-KW"/>
</dbReference>
<dbReference type="SMART" id="SM00220">
    <property type="entry name" value="S_TKc"/>
    <property type="match status" value="1"/>
</dbReference>
<evidence type="ECO:0000256" key="2">
    <source>
        <dbReference type="ARBA" id="ARBA00022527"/>
    </source>
</evidence>
<dbReference type="InterPro" id="IPR008271">
    <property type="entry name" value="Ser/Thr_kinase_AS"/>
</dbReference>
<dbReference type="SUPFAM" id="SSF56112">
    <property type="entry name" value="Protein kinase-like (PK-like)"/>
    <property type="match status" value="1"/>
</dbReference>
<comment type="caution">
    <text evidence="11">The sequence shown here is derived from an EMBL/GenBank/DDBJ whole genome shotgun (WGS) entry which is preliminary data.</text>
</comment>
<dbReference type="InterPro" id="IPR017441">
    <property type="entry name" value="Protein_kinase_ATP_BS"/>
</dbReference>
<name>A0A9Q0LFG0_ANAIG</name>
<dbReference type="Proteomes" id="UP001149090">
    <property type="component" value="Unassembled WGS sequence"/>
</dbReference>